<dbReference type="RefSeq" id="WP_090320404.1">
    <property type="nucleotide sequence ID" value="NZ_FNOE01000019.1"/>
</dbReference>
<keyword evidence="2" id="KW-1185">Reference proteome</keyword>
<protein>
    <submittedName>
        <fullName evidence="1">Uncharacterized protein</fullName>
    </submittedName>
</protein>
<dbReference type="OrthoDB" id="9256190at2"/>
<organism evidence="1 2">
    <name type="scientific">Nitrosomonas oligotropha</name>
    <dbReference type="NCBI Taxonomy" id="42354"/>
    <lineage>
        <taxon>Bacteria</taxon>
        <taxon>Pseudomonadati</taxon>
        <taxon>Pseudomonadota</taxon>
        <taxon>Betaproteobacteria</taxon>
        <taxon>Nitrosomonadales</taxon>
        <taxon>Nitrosomonadaceae</taxon>
        <taxon>Nitrosomonas</taxon>
    </lineage>
</organism>
<accession>A0A1H8SCH7</accession>
<name>A0A1H8SCH7_9PROT</name>
<gene>
    <name evidence="1" type="ORF">SAMN05216333_11816</name>
</gene>
<dbReference type="STRING" id="42354.SAMN05216333_11816"/>
<dbReference type="Proteomes" id="UP000198814">
    <property type="component" value="Unassembled WGS sequence"/>
</dbReference>
<proteinExistence type="predicted"/>
<dbReference type="EMBL" id="FODO01000018">
    <property type="protein sequence ID" value="SEO76381.1"/>
    <property type="molecule type" value="Genomic_DNA"/>
</dbReference>
<evidence type="ECO:0000313" key="1">
    <source>
        <dbReference type="EMBL" id="SEO76381.1"/>
    </source>
</evidence>
<evidence type="ECO:0000313" key="2">
    <source>
        <dbReference type="Proteomes" id="UP000198814"/>
    </source>
</evidence>
<dbReference type="AlphaFoldDB" id="A0A1H8SCH7"/>
<sequence length="289" mass="33036">MAEYVAVTSIADISIPMLKRCALLFSRIAVVGVQHVKENEYLASELTYLQNQEFVFEPQNSEIYFPDDPDFNHSLSLERNVMHQVTPHLLKAAILGKEDEVRSLLLLTLDATLRTISVGLRQSYKIETCPLLNFDIVSFSEPHGKKTQALEIVLKSLPVPDESTPWEQIFEYRNDPDSHHKFLDLRNWISEVARGELTPSEIEEKIEYLVSQYQRHMNLHKMKTNQSTLQTIVVSTAETAENFVKINWGQIAKSLFSLNQRKIALLEGELTSIGSEVAYIVKTKETFNP</sequence>
<reference evidence="2" key="1">
    <citation type="submission" date="2016-10" db="EMBL/GenBank/DDBJ databases">
        <authorList>
            <person name="Varghese N."/>
            <person name="Submissions S."/>
        </authorList>
    </citation>
    <scope>NUCLEOTIDE SEQUENCE [LARGE SCALE GENOMIC DNA]</scope>
    <source>
        <strain evidence="2">Nm76</strain>
    </source>
</reference>